<keyword evidence="2" id="KW-1185">Reference proteome</keyword>
<gene>
    <name evidence="1" type="ORF">ACOLOM_LOCUS9121</name>
</gene>
<protein>
    <submittedName>
        <fullName evidence="1">7755_t:CDS:1</fullName>
    </submittedName>
</protein>
<evidence type="ECO:0000313" key="2">
    <source>
        <dbReference type="Proteomes" id="UP000789525"/>
    </source>
</evidence>
<comment type="caution">
    <text evidence="1">The sequence shown here is derived from an EMBL/GenBank/DDBJ whole genome shotgun (WGS) entry which is preliminary data.</text>
</comment>
<reference evidence="1" key="1">
    <citation type="submission" date="2021-06" db="EMBL/GenBank/DDBJ databases">
        <authorList>
            <person name="Kallberg Y."/>
            <person name="Tangrot J."/>
            <person name="Rosling A."/>
        </authorList>
    </citation>
    <scope>NUCLEOTIDE SEQUENCE</scope>
    <source>
        <strain evidence="1">CL356</strain>
    </source>
</reference>
<feature type="non-terminal residue" evidence="1">
    <location>
        <position position="1"/>
    </location>
</feature>
<sequence>NIQRSIPDLATILAKLETEHPNTYLEDWLKEIQGIIKVHKTVAKAIAHKRQNNAIKRRITIRQEQYDNDKYAMINSVLERSRRQIQLDRLIFQQGEE</sequence>
<feature type="non-terminal residue" evidence="1">
    <location>
        <position position="97"/>
    </location>
</feature>
<organism evidence="1 2">
    <name type="scientific">Acaulospora colombiana</name>
    <dbReference type="NCBI Taxonomy" id="27376"/>
    <lineage>
        <taxon>Eukaryota</taxon>
        <taxon>Fungi</taxon>
        <taxon>Fungi incertae sedis</taxon>
        <taxon>Mucoromycota</taxon>
        <taxon>Glomeromycotina</taxon>
        <taxon>Glomeromycetes</taxon>
        <taxon>Diversisporales</taxon>
        <taxon>Acaulosporaceae</taxon>
        <taxon>Acaulospora</taxon>
    </lineage>
</organism>
<name>A0ACA9NTY8_9GLOM</name>
<accession>A0ACA9NTY8</accession>
<evidence type="ECO:0000313" key="1">
    <source>
        <dbReference type="EMBL" id="CAG8675641.1"/>
    </source>
</evidence>
<dbReference type="Proteomes" id="UP000789525">
    <property type="component" value="Unassembled WGS sequence"/>
</dbReference>
<dbReference type="EMBL" id="CAJVPT010025599">
    <property type="protein sequence ID" value="CAG8675641.1"/>
    <property type="molecule type" value="Genomic_DNA"/>
</dbReference>
<proteinExistence type="predicted"/>